<accession>A0A179BJW2</accession>
<evidence type="ECO:0000313" key="3">
    <source>
        <dbReference type="EMBL" id="OAP91996.1"/>
    </source>
</evidence>
<name>A0A179BJW2_ACIFR</name>
<dbReference type="AlphaFoldDB" id="A0A179BJW2"/>
<dbReference type="InterPro" id="IPR045536">
    <property type="entry name" value="DUF6431"/>
</dbReference>
<evidence type="ECO:0000313" key="4">
    <source>
        <dbReference type="Proteomes" id="UP000078302"/>
    </source>
</evidence>
<feature type="domain" description="DUF6431" evidence="2">
    <location>
        <begin position="30"/>
        <end position="91"/>
    </location>
</feature>
<keyword evidence="1" id="KW-1133">Transmembrane helix</keyword>
<dbReference type="OrthoDB" id="9112247at2"/>
<evidence type="ECO:0000259" key="2">
    <source>
        <dbReference type="Pfam" id="PF20020"/>
    </source>
</evidence>
<organism evidence="3 4">
    <name type="scientific">Acidithiobacillus ferrooxidans</name>
    <name type="common">Thiobacillus ferrooxidans</name>
    <dbReference type="NCBI Taxonomy" id="920"/>
    <lineage>
        <taxon>Bacteria</taxon>
        <taxon>Pseudomonadati</taxon>
        <taxon>Pseudomonadota</taxon>
        <taxon>Acidithiobacillia</taxon>
        <taxon>Acidithiobacillales</taxon>
        <taxon>Acidithiobacillaceae</taxon>
        <taxon>Acidithiobacillus</taxon>
    </lineage>
</organism>
<dbReference type="RefSeq" id="WP_081258020.1">
    <property type="nucleotide sequence ID" value="NZ_LVXZ01000054.1"/>
</dbReference>
<keyword evidence="1" id="KW-0472">Membrane</keyword>
<dbReference type="Proteomes" id="UP000078302">
    <property type="component" value="Unassembled WGS sequence"/>
</dbReference>
<dbReference type="EMBL" id="LVXZ01000054">
    <property type="protein sequence ID" value="OAP91996.1"/>
    <property type="molecule type" value="Genomic_DNA"/>
</dbReference>
<sequence length="183" mass="20983">MYRIVADIPALKHHCDTLARAPERYRPTQCPHCGLGHPWQHGHYTRKADRTTSGQENPVPIPRYFCRGCGHTCSRLPSCIAPRRWYGWALQQMVLLLLWAGLSLYAISSLPTLLGTTPPCRSTCRRWGRWLQDRAADFGFHLRSAFPDWGRVLGWPDFWVAALRQQSLSAIMTWLDHHAVSIP</sequence>
<protein>
    <recommendedName>
        <fullName evidence="2">DUF6431 domain-containing protein</fullName>
    </recommendedName>
</protein>
<gene>
    <name evidence="3" type="ORF">A4H96_05120</name>
</gene>
<keyword evidence="4" id="KW-1185">Reference proteome</keyword>
<comment type="caution">
    <text evidence="3">The sequence shown here is derived from an EMBL/GenBank/DDBJ whole genome shotgun (WGS) entry which is preliminary data.</text>
</comment>
<evidence type="ECO:0000256" key="1">
    <source>
        <dbReference type="SAM" id="Phobius"/>
    </source>
</evidence>
<proteinExistence type="predicted"/>
<reference evidence="3 4" key="1">
    <citation type="submission" date="2016-04" db="EMBL/GenBank/DDBJ databases">
        <title>Acidithiobacillus ferrooxidans genome sequencing and assembly.</title>
        <authorList>
            <person name="Zhou Z."/>
        </authorList>
    </citation>
    <scope>NUCLEOTIDE SEQUENCE [LARGE SCALE GENOMIC DNA]</scope>
    <source>
        <strain evidence="3 4">BY0502</strain>
    </source>
</reference>
<dbReference type="Pfam" id="PF20020">
    <property type="entry name" value="DUF6431"/>
    <property type="match status" value="1"/>
</dbReference>
<keyword evidence="1" id="KW-0812">Transmembrane</keyword>
<feature type="transmembrane region" description="Helical" evidence="1">
    <location>
        <begin position="93"/>
        <end position="114"/>
    </location>
</feature>